<dbReference type="Pfam" id="PF02001">
    <property type="entry name" value="DUF134"/>
    <property type="match status" value="1"/>
</dbReference>
<dbReference type="PANTHER" id="PTHR37478">
    <property type="match status" value="1"/>
</dbReference>
<evidence type="ECO:0000256" key="1">
    <source>
        <dbReference type="ARBA" id="ARBA00009350"/>
    </source>
</evidence>
<evidence type="ECO:0000313" key="3">
    <source>
        <dbReference type="EMBL" id="SHH19456.1"/>
    </source>
</evidence>
<dbReference type="OrthoDB" id="280278at2"/>
<accession>A0A1M5R014</accession>
<comment type="similarity">
    <text evidence="1 2">Belongs to the UPF0251 family.</text>
</comment>
<dbReference type="STRING" id="1123350.SAMN02744040_01164"/>
<dbReference type="HAMAP" id="MF_00674">
    <property type="entry name" value="UPF0251"/>
    <property type="match status" value="1"/>
</dbReference>
<gene>
    <name evidence="3" type="ORF">SAMN02744040_01164</name>
</gene>
<evidence type="ECO:0000313" key="4">
    <source>
        <dbReference type="Proteomes" id="UP000242520"/>
    </source>
</evidence>
<sequence>MPRPKKWRKVGFIPEIKFYGPLDCNTEDSIVTMSVEEVESIRLMDLEGLDQNECAQRMMIARSTFQRIYSEAKRKIADSIVNGKKLKIEGGNYTLNICRIICRNCGYEWKEKCEDIKNGIKCPHCGSQNNLICSEDEKNKVCRRCFRHRRGRL</sequence>
<dbReference type="InterPro" id="IPR002852">
    <property type="entry name" value="UPF0251"/>
</dbReference>
<organism evidence="3 4">
    <name type="scientific">Tepidibacter thalassicus DSM 15285</name>
    <dbReference type="NCBI Taxonomy" id="1123350"/>
    <lineage>
        <taxon>Bacteria</taxon>
        <taxon>Bacillati</taxon>
        <taxon>Bacillota</taxon>
        <taxon>Clostridia</taxon>
        <taxon>Peptostreptococcales</taxon>
        <taxon>Peptostreptococcaceae</taxon>
        <taxon>Tepidibacter</taxon>
    </lineage>
</organism>
<dbReference type="EMBL" id="FQXH01000010">
    <property type="protein sequence ID" value="SHH19456.1"/>
    <property type="molecule type" value="Genomic_DNA"/>
</dbReference>
<keyword evidence="4" id="KW-1185">Reference proteome</keyword>
<keyword evidence="3" id="KW-0238">DNA-binding</keyword>
<proteinExistence type="inferred from homology"/>
<dbReference type="RefSeq" id="WP_072724549.1">
    <property type="nucleotide sequence ID" value="NZ_FQXH01000010.1"/>
</dbReference>
<dbReference type="AlphaFoldDB" id="A0A1M5R014"/>
<evidence type="ECO:0000256" key="2">
    <source>
        <dbReference type="HAMAP-Rule" id="MF_00674"/>
    </source>
</evidence>
<dbReference type="GO" id="GO:0003677">
    <property type="term" value="F:DNA binding"/>
    <property type="evidence" value="ECO:0007669"/>
    <property type="project" value="UniProtKB-KW"/>
</dbReference>
<reference evidence="4" key="1">
    <citation type="submission" date="2016-11" db="EMBL/GenBank/DDBJ databases">
        <authorList>
            <person name="Varghese N."/>
            <person name="Submissions S."/>
        </authorList>
    </citation>
    <scope>NUCLEOTIDE SEQUENCE [LARGE SCALE GENOMIC DNA]</scope>
    <source>
        <strain evidence="4">DSM 15285</strain>
    </source>
</reference>
<protein>
    <recommendedName>
        <fullName evidence="2">UPF0251 protein SAMN02744040_01164</fullName>
    </recommendedName>
</protein>
<name>A0A1M5R014_9FIRM</name>
<dbReference type="PANTHER" id="PTHR37478:SF2">
    <property type="entry name" value="UPF0251 PROTEIN TK0562"/>
    <property type="match status" value="1"/>
</dbReference>
<dbReference type="Proteomes" id="UP000242520">
    <property type="component" value="Unassembled WGS sequence"/>
</dbReference>